<evidence type="ECO:0000259" key="1">
    <source>
        <dbReference type="Pfam" id="PF25007"/>
    </source>
</evidence>
<dbReference type="EMBL" id="LBMM01017468">
    <property type="protein sequence ID" value="KMQ84078.1"/>
    <property type="molecule type" value="Genomic_DNA"/>
</dbReference>
<organism evidence="2 3">
    <name type="scientific">Lasius niger</name>
    <name type="common">Black garden ant</name>
    <dbReference type="NCBI Taxonomy" id="67767"/>
    <lineage>
        <taxon>Eukaryota</taxon>
        <taxon>Metazoa</taxon>
        <taxon>Ecdysozoa</taxon>
        <taxon>Arthropoda</taxon>
        <taxon>Hexapoda</taxon>
        <taxon>Insecta</taxon>
        <taxon>Pterygota</taxon>
        <taxon>Neoptera</taxon>
        <taxon>Endopterygota</taxon>
        <taxon>Hymenoptera</taxon>
        <taxon>Apocrita</taxon>
        <taxon>Aculeata</taxon>
        <taxon>Formicoidea</taxon>
        <taxon>Formicidae</taxon>
        <taxon>Formicinae</taxon>
        <taxon>Lasius</taxon>
        <taxon>Lasius</taxon>
    </lineage>
</organism>
<feature type="domain" description="Dynein axonemal heavy chain 2/5/8 coiled-coil" evidence="1">
    <location>
        <begin position="27"/>
        <end position="98"/>
    </location>
</feature>
<dbReference type="AlphaFoldDB" id="A0A0J7K0Z1"/>
<evidence type="ECO:0000313" key="3">
    <source>
        <dbReference type="Proteomes" id="UP000036403"/>
    </source>
</evidence>
<dbReference type="Proteomes" id="UP000036403">
    <property type="component" value="Unassembled WGS sequence"/>
</dbReference>
<comment type="caution">
    <text evidence="2">The sequence shown here is derived from an EMBL/GenBank/DDBJ whole genome shotgun (WGS) entry which is preliminary data.</text>
</comment>
<reference evidence="2 3" key="1">
    <citation type="submission" date="2015-04" db="EMBL/GenBank/DDBJ databases">
        <title>Lasius niger genome sequencing.</title>
        <authorList>
            <person name="Konorov E.A."/>
            <person name="Nikitin M.A."/>
            <person name="Kirill M.V."/>
            <person name="Chang P."/>
        </authorList>
    </citation>
    <scope>NUCLEOTIDE SEQUENCE [LARGE SCALE GENOMIC DNA]</scope>
    <source>
        <tissue evidence="2">Whole</tissue>
    </source>
</reference>
<evidence type="ECO:0000313" key="2">
    <source>
        <dbReference type="EMBL" id="KMQ84078.1"/>
    </source>
</evidence>
<sequence length="113" mass="12974">MTTVHFLDINSDGLKATIIEQCSIWQQKLTALLLRMTDAMVDHIYHYIAENSTKIMKEPTDLISMQSALQLFERLTAEIPKEEEEFPKIQEQFQTLGKSLNVFSVLNKKVDAS</sequence>
<dbReference type="PaxDb" id="67767-A0A0J7K0Z1"/>
<proteinExistence type="predicted"/>
<dbReference type="Pfam" id="PF25007">
    <property type="entry name" value="DYH2-5-8_CC"/>
    <property type="match status" value="1"/>
</dbReference>
<dbReference type="STRING" id="67767.A0A0J7K0Z1"/>
<name>A0A0J7K0Z1_LASNI</name>
<gene>
    <name evidence="2" type="ORF">RF55_18465</name>
</gene>
<keyword evidence="3" id="KW-1185">Reference proteome</keyword>
<protein>
    <submittedName>
        <fullName evidence="2">Dynein heavy chain axonemal</fullName>
    </submittedName>
</protein>
<accession>A0A0J7K0Z1</accession>
<dbReference type="OrthoDB" id="6778124at2759"/>
<dbReference type="InterPro" id="IPR056759">
    <property type="entry name" value="DYH2-5-8_CC"/>
</dbReference>